<organism evidence="5 6">
    <name type="scientific">Candidatus Phytoplasma pruni</name>
    <dbReference type="NCBI Taxonomy" id="479893"/>
    <lineage>
        <taxon>Bacteria</taxon>
        <taxon>Bacillati</taxon>
        <taxon>Mycoplasmatota</taxon>
        <taxon>Mollicutes</taxon>
        <taxon>Acholeplasmatales</taxon>
        <taxon>Acholeplasmataceae</taxon>
        <taxon>Candidatus Phytoplasma</taxon>
        <taxon>16SrIII (X-disease group)</taxon>
    </lineage>
</organism>
<dbReference type="AlphaFoldDB" id="A0A0M1N0K2"/>
<evidence type="ECO:0000259" key="4">
    <source>
        <dbReference type="Pfam" id="PF01765"/>
    </source>
</evidence>
<gene>
    <name evidence="3 5" type="primary">frr</name>
    <name evidence="5" type="ORF">CPX_001245</name>
</gene>
<dbReference type="RefSeq" id="WP_053521243.1">
    <property type="nucleotide sequence ID" value="NZ_LHCF01000001.1"/>
</dbReference>
<reference evidence="6" key="1">
    <citation type="submission" date="2015-05" db="EMBL/GenBank/DDBJ databases">
        <title>Draft genome sequence of 'Candidatus Phytoplasma Pruni' strain CX, a plant pathogenic bacterium.</title>
        <authorList>
            <person name="Lee I.-M."/>
            <person name="Bottner-Parker K.D."/>
            <person name="Shao J."/>
            <person name="Gundersen-Rindal D.E."/>
            <person name="Zhao Y."/>
            <person name="Davis R.E."/>
        </authorList>
    </citation>
    <scope>NUCLEOTIDE SEQUENCE [LARGE SCALE GENOMIC DNA]</scope>
    <source>
        <strain evidence="6">CX</strain>
    </source>
</reference>
<comment type="similarity">
    <text evidence="1 3">Belongs to the RRF family.</text>
</comment>
<evidence type="ECO:0000313" key="6">
    <source>
        <dbReference type="Proteomes" id="UP000037386"/>
    </source>
</evidence>
<dbReference type="Gene3D" id="1.10.132.20">
    <property type="entry name" value="Ribosome-recycling factor"/>
    <property type="match status" value="1"/>
</dbReference>
<evidence type="ECO:0000256" key="2">
    <source>
        <dbReference type="ARBA" id="ARBA00022917"/>
    </source>
</evidence>
<keyword evidence="3" id="KW-0963">Cytoplasm</keyword>
<dbReference type="EMBL" id="LHCF01000001">
    <property type="protein sequence ID" value="KOR75687.1"/>
    <property type="molecule type" value="Genomic_DNA"/>
</dbReference>
<comment type="subcellular location">
    <subcellularLocation>
        <location evidence="3">Cytoplasm</location>
    </subcellularLocation>
</comment>
<dbReference type="PANTHER" id="PTHR20982:SF3">
    <property type="entry name" value="MITOCHONDRIAL RIBOSOME RECYCLING FACTOR PSEUDO 1"/>
    <property type="match status" value="1"/>
</dbReference>
<sequence length="184" mass="20956">MYEMAQEILTDLKQKMNNSKDSMLTQFCNIRTGVANPKILDKITINYYGAETVLKHISMISIVEGSQIHIKPFDATLVPNIKKALLASDLGITPQTDGVSIKLVFPQPTEEKRKLLTKEVEKISEQTKVIVRNLRRSGNDKVKKLKLAEDEENALLKQIQDLNNHFIKLLETETVKKNKELLKI</sequence>
<dbReference type="NCBIfam" id="TIGR00496">
    <property type="entry name" value="frr"/>
    <property type="match status" value="1"/>
</dbReference>
<protein>
    <recommendedName>
        <fullName evidence="3">Ribosome-recycling factor</fullName>
        <shortName evidence="3">RRF</shortName>
    </recommendedName>
    <alternativeName>
        <fullName evidence="3">Ribosome-releasing factor</fullName>
    </alternativeName>
</protein>
<dbReference type="PANTHER" id="PTHR20982">
    <property type="entry name" value="RIBOSOME RECYCLING FACTOR"/>
    <property type="match status" value="1"/>
</dbReference>
<dbReference type="GO" id="GO:0006415">
    <property type="term" value="P:translational termination"/>
    <property type="evidence" value="ECO:0007669"/>
    <property type="project" value="UniProtKB-UniRule"/>
</dbReference>
<dbReference type="FunFam" id="3.30.1360.40:FF:000001">
    <property type="entry name" value="Ribosome-recycling factor"/>
    <property type="match status" value="1"/>
</dbReference>
<dbReference type="HAMAP" id="MF_00040">
    <property type="entry name" value="RRF"/>
    <property type="match status" value="1"/>
</dbReference>
<dbReference type="GO" id="GO:0043023">
    <property type="term" value="F:ribosomal large subunit binding"/>
    <property type="evidence" value="ECO:0007669"/>
    <property type="project" value="TreeGrafter"/>
</dbReference>
<comment type="caution">
    <text evidence="5">The sequence shown here is derived from an EMBL/GenBank/DDBJ whole genome shotgun (WGS) entry which is preliminary data.</text>
</comment>
<name>A0A0M1N0K2_9MOLU</name>
<proteinExistence type="inferred from homology"/>
<dbReference type="Gene3D" id="3.30.1360.40">
    <property type="match status" value="1"/>
</dbReference>
<dbReference type="InterPro" id="IPR002661">
    <property type="entry name" value="Ribosome_recyc_fac"/>
</dbReference>
<evidence type="ECO:0000256" key="3">
    <source>
        <dbReference type="HAMAP-Rule" id="MF_00040"/>
    </source>
</evidence>
<dbReference type="Proteomes" id="UP000037386">
    <property type="component" value="Unassembled WGS sequence"/>
</dbReference>
<evidence type="ECO:0000313" key="5">
    <source>
        <dbReference type="EMBL" id="KOR75687.1"/>
    </source>
</evidence>
<evidence type="ECO:0000256" key="1">
    <source>
        <dbReference type="ARBA" id="ARBA00005912"/>
    </source>
</evidence>
<dbReference type="InterPro" id="IPR036191">
    <property type="entry name" value="RRF_sf"/>
</dbReference>
<dbReference type="PATRIC" id="fig|479893.3.peg.17"/>
<keyword evidence="2 3" id="KW-0648">Protein biosynthesis</keyword>
<accession>A0A0M1N0K2</accession>
<comment type="function">
    <text evidence="3">Responsible for the release of ribosomes from messenger RNA at the termination of protein biosynthesis. May increase the efficiency of translation by recycling ribosomes from one round of translation to another.</text>
</comment>
<dbReference type="STRING" id="479893.CPX_001245"/>
<dbReference type="OrthoDB" id="9804006at2"/>
<feature type="domain" description="Ribosome recycling factor" evidence="4">
    <location>
        <begin position="26"/>
        <end position="182"/>
    </location>
</feature>
<dbReference type="SUPFAM" id="SSF55194">
    <property type="entry name" value="Ribosome recycling factor, RRF"/>
    <property type="match status" value="1"/>
</dbReference>
<dbReference type="Pfam" id="PF01765">
    <property type="entry name" value="RRF"/>
    <property type="match status" value="1"/>
</dbReference>
<dbReference type="GO" id="GO:0005737">
    <property type="term" value="C:cytoplasm"/>
    <property type="evidence" value="ECO:0007669"/>
    <property type="project" value="UniProtKB-SubCell"/>
</dbReference>
<dbReference type="InterPro" id="IPR023584">
    <property type="entry name" value="Ribosome_recyc_fac_dom"/>
</dbReference>